<evidence type="ECO:0000256" key="10">
    <source>
        <dbReference type="ARBA" id="ARBA00023128"/>
    </source>
</evidence>
<reference evidence="13" key="1">
    <citation type="submission" date="2021-01" db="EMBL/GenBank/DDBJ databases">
        <authorList>
            <person name="Corre E."/>
            <person name="Pelletier E."/>
            <person name="Niang G."/>
            <person name="Scheremetjew M."/>
            <person name="Finn R."/>
            <person name="Kale V."/>
            <person name="Holt S."/>
            <person name="Cochrane G."/>
            <person name="Meng A."/>
            <person name="Brown T."/>
            <person name="Cohen L."/>
        </authorList>
    </citation>
    <scope>NUCLEOTIDE SEQUENCE</scope>
    <source>
        <strain evidence="13">CCMP1510</strain>
    </source>
</reference>
<dbReference type="InterPro" id="IPR041082">
    <property type="entry name" value="Suv3_C_1"/>
</dbReference>
<dbReference type="GO" id="GO:0003724">
    <property type="term" value="F:RNA helicase activity"/>
    <property type="evidence" value="ECO:0007669"/>
    <property type="project" value="UniProtKB-EC"/>
</dbReference>
<comment type="subcellular location">
    <subcellularLocation>
        <location evidence="3">Mitochondrion</location>
    </subcellularLocation>
</comment>
<dbReference type="Pfam" id="PF22527">
    <property type="entry name" value="DEXQc_Suv3"/>
    <property type="match status" value="1"/>
</dbReference>
<name>A0A7S3JWJ5_9STRA</name>
<keyword evidence="6" id="KW-0378">Hydrolase</keyword>
<dbReference type="CDD" id="cd17913">
    <property type="entry name" value="DEXQc_Suv3"/>
    <property type="match status" value="1"/>
</dbReference>
<evidence type="ECO:0000256" key="8">
    <source>
        <dbReference type="ARBA" id="ARBA00022840"/>
    </source>
</evidence>
<dbReference type="FunFam" id="3.40.50.300:FF:000957">
    <property type="entry name" value="ATP-dependent RNA helicase SUV3L, mitochondrial"/>
    <property type="match status" value="1"/>
</dbReference>
<evidence type="ECO:0000256" key="3">
    <source>
        <dbReference type="ARBA" id="ARBA00004173"/>
    </source>
</evidence>
<dbReference type="GO" id="GO:0016787">
    <property type="term" value="F:hydrolase activity"/>
    <property type="evidence" value="ECO:0007669"/>
    <property type="project" value="UniProtKB-KW"/>
</dbReference>
<keyword evidence="9" id="KW-0809">Transit peptide</keyword>
<proteinExistence type="predicted"/>
<evidence type="ECO:0000259" key="12">
    <source>
        <dbReference type="PROSITE" id="PS51194"/>
    </source>
</evidence>
<dbReference type="GO" id="GO:0005524">
    <property type="term" value="F:ATP binding"/>
    <property type="evidence" value="ECO:0007669"/>
    <property type="project" value="UniProtKB-KW"/>
</dbReference>
<dbReference type="InterPro" id="IPR027417">
    <property type="entry name" value="P-loop_NTPase"/>
</dbReference>
<comment type="cofactor">
    <cofactor evidence="2">
        <name>Mg(2+)</name>
        <dbReference type="ChEBI" id="CHEBI:18420"/>
    </cofactor>
</comment>
<dbReference type="EC" id="3.6.4.13" evidence="4"/>
<dbReference type="SMART" id="SM00490">
    <property type="entry name" value="HELICc"/>
    <property type="match status" value="1"/>
</dbReference>
<dbReference type="EMBL" id="HBIJ01012065">
    <property type="protein sequence ID" value="CAE0367455.1"/>
    <property type="molecule type" value="Transcribed_RNA"/>
</dbReference>
<keyword evidence="8" id="KW-0067">ATP-binding</keyword>
<keyword evidence="7" id="KW-0347">Helicase</keyword>
<dbReference type="FunFam" id="3.40.50.300:FF:000269">
    <property type="entry name" value="ATP-dependent RNA helicase SUPV3L1, mitochondrial"/>
    <property type="match status" value="1"/>
</dbReference>
<evidence type="ECO:0000256" key="5">
    <source>
        <dbReference type="ARBA" id="ARBA00022741"/>
    </source>
</evidence>
<dbReference type="InterPro" id="IPR044774">
    <property type="entry name" value="Suv3_DEXQc"/>
</dbReference>
<evidence type="ECO:0000256" key="6">
    <source>
        <dbReference type="ARBA" id="ARBA00022801"/>
    </source>
</evidence>
<evidence type="ECO:0000256" key="2">
    <source>
        <dbReference type="ARBA" id="ARBA00001946"/>
    </source>
</evidence>
<organism evidence="13">
    <name type="scientific">Aureoumbra lagunensis</name>
    <dbReference type="NCBI Taxonomy" id="44058"/>
    <lineage>
        <taxon>Eukaryota</taxon>
        <taxon>Sar</taxon>
        <taxon>Stramenopiles</taxon>
        <taxon>Ochrophyta</taxon>
        <taxon>Pelagophyceae</taxon>
        <taxon>Pelagomonadales</taxon>
        <taxon>Aureoumbra</taxon>
    </lineage>
</organism>
<evidence type="ECO:0000313" key="13">
    <source>
        <dbReference type="EMBL" id="CAE0367455.1"/>
    </source>
</evidence>
<keyword evidence="5" id="KW-0547">Nucleotide-binding</keyword>
<keyword evidence="10" id="KW-0496">Mitochondrion</keyword>
<dbReference type="AlphaFoldDB" id="A0A7S3JWJ5"/>
<evidence type="ECO:0000256" key="7">
    <source>
        <dbReference type="ARBA" id="ARBA00022806"/>
    </source>
</evidence>
<evidence type="ECO:0000256" key="11">
    <source>
        <dbReference type="ARBA" id="ARBA00047984"/>
    </source>
</evidence>
<comment type="catalytic activity">
    <reaction evidence="11">
        <text>ATP + H2O = ADP + phosphate + H(+)</text>
        <dbReference type="Rhea" id="RHEA:13065"/>
        <dbReference type="ChEBI" id="CHEBI:15377"/>
        <dbReference type="ChEBI" id="CHEBI:15378"/>
        <dbReference type="ChEBI" id="CHEBI:30616"/>
        <dbReference type="ChEBI" id="CHEBI:43474"/>
        <dbReference type="ChEBI" id="CHEBI:456216"/>
        <dbReference type="EC" id="3.6.4.13"/>
    </reaction>
</comment>
<dbReference type="CDD" id="cd18805">
    <property type="entry name" value="SF2_C_suv3"/>
    <property type="match status" value="1"/>
</dbReference>
<dbReference type="GO" id="GO:0045025">
    <property type="term" value="C:mitochondrial degradosome"/>
    <property type="evidence" value="ECO:0007669"/>
    <property type="project" value="TreeGrafter"/>
</dbReference>
<dbReference type="Pfam" id="PF00271">
    <property type="entry name" value="Helicase_C"/>
    <property type="match status" value="1"/>
</dbReference>
<dbReference type="InterPro" id="IPR022192">
    <property type="entry name" value="SUV3_C"/>
</dbReference>
<accession>A0A7S3JWJ5</accession>
<dbReference type="SUPFAM" id="SSF52540">
    <property type="entry name" value="P-loop containing nucleoside triphosphate hydrolases"/>
    <property type="match status" value="1"/>
</dbReference>
<dbReference type="PROSITE" id="PS51194">
    <property type="entry name" value="HELICASE_CTER"/>
    <property type="match status" value="1"/>
</dbReference>
<feature type="domain" description="Helicase C-terminal" evidence="12">
    <location>
        <begin position="184"/>
        <end position="377"/>
    </location>
</feature>
<dbReference type="InterPro" id="IPR050699">
    <property type="entry name" value="RNA-DNA_Helicase"/>
</dbReference>
<dbReference type="Gene3D" id="1.20.272.40">
    <property type="match status" value="1"/>
</dbReference>
<gene>
    <name evidence="13" type="ORF">ALAG00032_LOCUS8212</name>
</gene>
<dbReference type="Gene3D" id="3.40.50.300">
    <property type="entry name" value="P-loop containing nucleotide triphosphate hydrolases"/>
    <property type="match status" value="2"/>
</dbReference>
<evidence type="ECO:0000256" key="4">
    <source>
        <dbReference type="ARBA" id="ARBA00012552"/>
    </source>
</evidence>
<dbReference type="PANTHER" id="PTHR12131">
    <property type="entry name" value="ATP-DEPENDENT RNA AND DNA HELICASE"/>
    <property type="match status" value="1"/>
</dbReference>
<dbReference type="GO" id="GO:0000965">
    <property type="term" value="P:mitochondrial RNA 3'-end processing"/>
    <property type="evidence" value="ECO:0007669"/>
    <property type="project" value="TreeGrafter"/>
</dbReference>
<evidence type="ECO:0000256" key="1">
    <source>
        <dbReference type="ARBA" id="ARBA00001936"/>
    </source>
</evidence>
<dbReference type="PANTHER" id="PTHR12131:SF1">
    <property type="entry name" value="ATP-DEPENDENT RNA HELICASE SUPV3L1, MITOCHONDRIAL-RELATED"/>
    <property type="match status" value="1"/>
</dbReference>
<dbReference type="Gene3D" id="1.20.58.1080">
    <property type="match status" value="1"/>
</dbReference>
<dbReference type="InterPro" id="IPR001650">
    <property type="entry name" value="Helicase_C-like"/>
</dbReference>
<dbReference type="Pfam" id="PF18147">
    <property type="entry name" value="Suv3_C_1"/>
    <property type="match status" value="1"/>
</dbReference>
<comment type="cofactor">
    <cofactor evidence="1">
        <name>Mn(2+)</name>
        <dbReference type="ChEBI" id="CHEBI:29035"/>
    </cofactor>
</comment>
<sequence length="554" mass="61897">MFHKRFVRYGLLRRQERRWIMQSLAGVEWCVEFKEPEKLYPRARLSRRKIIYHAGPTNSGKTYWALEALKRSSNGVYAGPLRLLAVEVFERLNNDGIYCSLFTGQERREVPFSSHASCTIEMVPTGKSFDVAVIDEIQLIGSSDRGHAWTRALLGLDAKEIHLCGSIEAAEIIGRICNKTGDQLLVQNYERLTPLVVESKPLNSFADIQEGDCVVTFSRKDIHAVKKKIEAVRPNLRCGVVYGQLPPETRSRQARLFNDEGQDAYDVLVASDAIGMGLNLNIKRIVFNSTQKFGAVARNLLDENQGGDTKRLAPVDPTLIKQIAGRAGRKSTRFSQAGGVVAAMNVQDLNYVRSALNTPDRNHTRIGIFPPSEMLATFAKAWLAENNTNNAQCSLADIVLAFSEQAAIDENLYFYAGNQELIHVANKLEAALDTLGKPRLAIEDMLIFCTAPCNTNDRFALHMLATYAAMCAPGRRERCAPNIRLTNKPPASLSQLQDLCTKHNVLDLYLWLNFRYPHTFSEATVAKAQKYRAIELIAKGLQDPNLELPDNSAI</sequence>
<dbReference type="InterPro" id="IPR055206">
    <property type="entry name" value="DEXQc_SUV3"/>
</dbReference>
<protein>
    <recommendedName>
        <fullName evidence="4">RNA helicase</fullName>
        <ecNumber evidence="4">3.6.4.13</ecNumber>
    </recommendedName>
</protein>
<dbReference type="Pfam" id="PF12513">
    <property type="entry name" value="SUV3_C"/>
    <property type="match status" value="1"/>
</dbReference>
<evidence type="ECO:0000256" key="9">
    <source>
        <dbReference type="ARBA" id="ARBA00022946"/>
    </source>
</evidence>